<evidence type="ECO:0000259" key="8">
    <source>
        <dbReference type="Pfam" id="PF20684"/>
    </source>
</evidence>
<feature type="transmembrane region" description="Helical" evidence="7">
    <location>
        <begin position="222"/>
        <end position="243"/>
    </location>
</feature>
<dbReference type="GO" id="GO:0016020">
    <property type="term" value="C:membrane"/>
    <property type="evidence" value="ECO:0007669"/>
    <property type="project" value="UniProtKB-SubCell"/>
</dbReference>
<sequence>MAATYTTTQLTTTSGSVATATSTILTALAPPSGYHVDFDNPTRRGDTTGYWVFAFGVIFAFLFLIMRLYTKIVVSRSFVVDDDMWKNEIQGVHAWEIPLERYNLYNLLIMCASVLYAPTQGFAKLSLLLFYRRLAPFAWFQAAIYAVMFVVISYTLGIMFSLIFPCKPIASNWDITIEGTCINKTGIYIATAVINIATDIALLLLPIPILARLQIPRLEKAALIAMFGVGSMTCITSVVRLILLLPMLTDLDQTWAVSIPCVWILVEANLVVICGCLPIVRKFARHVAPKLFFYSFGGSGDDHDPSSSSGGVGGSNGKKGKTKGRSRSRTAEFTFQTIGSKRSKPLVGGARKGKGGGRGLGEDYSNIELNTTWVGDETVVGAGDGDRAGSAATDDDGRGASRDGGGDGGGVRRTWSDGGSETCIVETKTTVVEYGEASESIKNGFARPRGV</sequence>
<organism evidence="9 10">
    <name type="scientific">Diplodia seriata</name>
    <dbReference type="NCBI Taxonomy" id="420778"/>
    <lineage>
        <taxon>Eukaryota</taxon>
        <taxon>Fungi</taxon>
        <taxon>Dikarya</taxon>
        <taxon>Ascomycota</taxon>
        <taxon>Pezizomycotina</taxon>
        <taxon>Dothideomycetes</taxon>
        <taxon>Dothideomycetes incertae sedis</taxon>
        <taxon>Botryosphaeriales</taxon>
        <taxon>Botryosphaeriaceae</taxon>
        <taxon>Diplodia</taxon>
    </lineage>
</organism>
<dbReference type="OrthoDB" id="5342292at2759"/>
<evidence type="ECO:0000313" key="9">
    <source>
        <dbReference type="EMBL" id="OMP89038.1"/>
    </source>
</evidence>
<dbReference type="AlphaFoldDB" id="A0A1S8BP51"/>
<dbReference type="InterPro" id="IPR052337">
    <property type="entry name" value="SAT4-like"/>
</dbReference>
<keyword evidence="3 7" id="KW-1133">Transmembrane helix</keyword>
<dbReference type="InterPro" id="IPR049326">
    <property type="entry name" value="Rhodopsin_dom_fungi"/>
</dbReference>
<proteinExistence type="inferred from homology"/>
<feature type="transmembrane region" description="Helical" evidence="7">
    <location>
        <begin position="143"/>
        <end position="165"/>
    </location>
</feature>
<reference evidence="9 10" key="1">
    <citation type="submission" date="2017-01" db="EMBL/GenBank/DDBJ databases">
        <title>Draft genome sequence of Diplodia seriata F98.1, a fungal species involved in grapevine trunk diseases.</title>
        <authorList>
            <person name="Robert-Siegwald G."/>
            <person name="Vallet J."/>
            <person name="Abou-Mansour E."/>
            <person name="Xu J."/>
            <person name="Rey P."/>
            <person name="Bertsch C."/>
            <person name="Rego C."/>
            <person name="Larignon P."/>
            <person name="Fontaine F."/>
            <person name="Lebrun M.-H."/>
        </authorList>
    </citation>
    <scope>NUCLEOTIDE SEQUENCE [LARGE SCALE GENOMIC DNA]</scope>
    <source>
        <strain evidence="9 10">F98.1</strain>
    </source>
</reference>
<dbReference type="Proteomes" id="UP000190776">
    <property type="component" value="Unassembled WGS sequence"/>
</dbReference>
<comment type="caution">
    <text evidence="9">The sequence shown here is derived from an EMBL/GenBank/DDBJ whole genome shotgun (WGS) entry which is preliminary data.</text>
</comment>
<dbReference type="Pfam" id="PF20684">
    <property type="entry name" value="Fung_rhodopsin"/>
    <property type="match status" value="1"/>
</dbReference>
<dbReference type="STRING" id="420778.A0A1S8BP51"/>
<feature type="transmembrane region" description="Helical" evidence="7">
    <location>
        <begin position="255"/>
        <end position="280"/>
    </location>
</feature>
<feature type="compositionally biased region" description="Basic and acidic residues" evidence="6">
    <location>
        <begin position="395"/>
        <end position="405"/>
    </location>
</feature>
<comment type="similarity">
    <text evidence="5">Belongs to the SAT4 family.</text>
</comment>
<evidence type="ECO:0000256" key="6">
    <source>
        <dbReference type="SAM" id="MobiDB-lite"/>
    </source>
</evidence>
<feature type="transmembrane region" description="Helical" evidence="7">
    <location>
        <begin position="107"/>
        <end position="131"/>
    </location>
</feature>
<evidence type="ECO:0000256" key="7">
    <source>
        <dbReference type="SAM" id="Phobius"/>
    </source>
</evidence>
<gene>
    <name evidence="9" type="ORF">BK809_0005759</name>
</gene>
<keyword evidence="4 7" id="KW-0472">Membrane</keyword>
<evidence type="ECO:0000256" key="1">
    <source>
        <dbReference type="ARBA" id="ARBA00004141"/>
    </source>
</evidence>
<comment type="subcellular location">
    <subcellularLocation>
        <location evidence="1">Membrane</location>
        <topology evidence="1">Multi-pass membrane protein</topology>
    </subcellularLocation>
</comment>
<feature type="region of interest" description="Disordered" evidence="6">
    <location>
        <begin position="304"/>
        <end position="334"/>
    </location>
</feature>
<accession>A0A1S8BP51</accession>
<evidence type="ECO:0000256" key="5">
    <source>
        <dbReference type="ARBA" id="ARBA00038359"/>
    </source>
</evidence>
<keyword evidence="2 7" id="KW-0812">Transmembrane</keyword>
<feature type="region of interest" description="Disordered" evidence="6">
    <location>
        <begin position="378"/>
        <end position="419"/>
    </location>
</feature>
<protein>
    <recommendedName>
        <fullName evidence="8">Rhodopsin domain-containing protein</fullName>
    </recommendedName>
</protein>
<dbReference type="PANTHER" id="PTHR33048:SF124">
    <property type="entry name" value="INTEGRAL MEMBRANE PROTEIN"/>
    <property type="match status" value="1"/>
</dbReference>
<evidence type="ECO:0000256" key="4">
    <source>
        <dbReference type="ARBA" id="ARBA00023136"/>
    </source>
</evidence>
<evidence type="ECO:0000256" key="2">
    <source>
        <dbReference type="ARBA" id="ARBA00022692"/>
    </source>
</evidence>
<feature type="compositionally biased region" description="Basic residues" evidence="6">
    <location>
        <begin position="318"/>
        <end position="328"/>
    </location>
</feature>
<dbReference type="EMBL" id="MSZU01000074">
    <property type="protein sequence ID" value="OMP89038.1"/>
    <property type="molecule type" value="Genomic_DNA"/>
</dbReference>
<name>A0A1S8BP51_9PEZI</name>
<feature type="domain" description="Rhodopsin" evidence="8">
    <location>
        <begin position="78"/>
        <end position="285"/>
    </location>
</feature>
<evidence type="ECO:0000313" key="10">
    <source>
        <dbReference type="Proteomes" id="UP000190776"/>
    </source>
</evidence>
<dbReference type="PANTHER" id="PTHR33048">
    <property type="entry name" value="PTH11-LIKE INTEGRAL MEMBRANE PROTEIN (AFU_ORTHOLOGUE AFUA_5G11245)"/>
    <property type="match status" value="1"/>
</dbReference>
<evidence type="ECO:0000256" key="3">
    <source>
        <dbReference type="ARBA" id="ARBA00022989"/>
    </source>
</evidence>
<feature type="transmembrane region" description="Helical" evidence="7">
    <location>
        <begin position="50"/>
        <end position="69"/>
    </location>
</feature>
<feature type="transmembrane region" description="Helical" evidence="7">
    <location>
        <begin position="185"/>
        <end position="210"/>
    </location>
</feature>